<dbReference type="GO" id="GO:0005885">
    <property type="term" value="C:Arp2/3 protein complex"/>
    <property type="evidence" value="ECO:0007669"/>
    <property type="project" value="UniProtKB-UniRule"/>
</dbReference>
<dbReference type="Gene3D" id="3.30.1460.20">
    <property type="match status" value="1"/>
</dbReference>
<dbReference type="VEuPathDB" id="AmoebaDB:NfTy_066850"/>
<protein>
    <recommendedName>
        <fullName evidence="6">Actin-related protein 2/3 complex subunit 4</fullName>
    </recommendedName>
</protein>
<comment type="caution">
    <text evidence="7">The sequence shown here is derived from an EMBL/GenBank/DDBJ whole genome shotgun (WGS) entry which is preliminary data.</text>
</comment>
<organism evidence="7 8">
    <name type="scientific">Naegleria fowleri</name>
    <name type="common">Brain eating amoeba</name>
    <dbReference type="NCBI Taxonomy" id="5763"/>
    <lineage>
        <taxon>Eukaryota</taxon>
        <taxon>Discoba</taxon>
        <taxon>Heterolobosea</taxon>
        <taxon>Tetramitia</taxon>
        <taxon>Eutetramitia</taxon>
        <taxon>Vahlkampfiidae</taxon>
        <taxon>Naegleria</taxon>
    </lineage>
</organism>
<keyword evidence="4 6" id="KW-0009">Actin-binding</keyword>
<evidence type="ECO:0000256" key="4">
    <source>
        <dbReference type="ARBA" id="ARBA00023203"/>
    </source>
</evidence>
<comment type="function">
    <text evidence="6">Functions as actin-binding component of the Arp2/3 complex which is involved in regulation of actin polymerization and together with an activating nucleation-promoting factor (NPF) mediates the formation of branched actin networks. Seems to contact the mother actin filament.</text>
</comment>
<dbReference type="FunFam" id="3.30.1460.20:FF:000001">
    <property type="entry name" value="Actin-related protein 2/3 complex subunit 4"/>
    <property type="match status" value="1"/>
</dbReference>
<dbReference type="PANTHER" id="PTHR22629">
    <property type="entry name" value="ARP2/3 COMPLEX 20 KD SUBUNIT"/>
    <property type="match status" value="1"/>
</dbReference>
<dbReference type="RefSeq" id="XP_044560233.1">
    <property type="nucleotide sequence ID" value="XM_044709047.1"/>
</dbReference>
<evidence type="ECO:0000256" key="5">
    <source>
        <dbReference type="ARBA" id="ARBA00023212"/>
    </source>
</evidence>
<dbReference type="VEuPathDB" id="AmoebaDB:FDP41_005514"/>
<dbReference type="VEuPathDB" id="AmoebaDB:NF0122270"/>
<evidence type="ECO:0000313" key="7">
    <source>
        <dbReference type="EMBL" id="KAF0975520.1"/>
    </source>
</evidence>
<evidence type="ECO:0000313" key="8">
    <source>
        <dbReference type="Proteomes" id="UP000444721"/>
    </source>
</evidence>
<comment type="subcellular location">
    <subcellularLocation>
        <location evidence="1 6">Cytoplasm</location>
        <location evidence="1 6">Cytoskeleton</location>
    </subcellularLocation>
</comment>
<evidence type="ECO:0000256" key="3">
    <source>
        <dbReference type="ARBA" id="ARBA00022490"/>
    </source>
</evidence>
<evidence type="ECO:0000256" key="6">
    <source>
        <dbReference type="PIRNR" id="PIRNR039100"/>
    </source>
</evidence>
<dbReference type="GO" id="GO:0051015">
    <property type="term" value="F:actin filament binding"/>
    <property type="evidence" value="ECO:0007669"/>
    <property type="project" value="TreeGrafter"/>
</dbReference>
<dbReference type="PIRSF" id="PIRSF039100">
    <property type="entry name" value="ARPC4"/>
    <property type="match status" value="1"/>
</dbReference>
<dbReference type="EMBL" id="VFQX01000044">
    <property type="protein sequence ID" value="KAF0975520.1"/>
    <property type="molecule type" value="Genomic_DNA"/>
</dbReference>
<dbReference type="GeneID" id="68112732"/>
<dbReference type="InterPro" id="IPR034666">
    <property type="entry name" value="ARPC2/4"/>
</dbReference>
<keyword evidence="3 6" id="KW-0963">Cytoplasm</keyword>
<proteinExistence type="inferred from homology"/>
<dbReference type="SUPFAM" id="SSF69645">
    <property type="entry name" value="Arp2/3 complex subunits"/>
    <property type="match status" value="1"/>
</dbReference>
<sequence>MSTTAQPYYDCIRKTLEAALCLENFPSQLIERHNKPEVEVGMSKELLLNPVVISRDKFDRCMIEGSINSVRISLAFKKNDQVEEIIYKRFMHFLMQRAEQFLVLRRKPVEGYDISFLITNFHTEDMFKHKLIDFVIGFMQDINKDINDIKLQFNARSRVVAKKYLGAF</sequence>
<dbReference type="InterPro" id="IPR008384">
    <property type="entry name" value="ARPC4"/>
</dbReference>
<dbReference type="AlphaFoldDB" id="A0A6A5BNJ8"/>
<reference evidence="7 8" key="1">
    <citation type="journal article" date="2019" name="Sci. Rep.">
        <title>Nanopore sequencing improves the draft genome of the human pathogenic amoeba Naegleria fowleri.</title>
        <authorList>
            <person name="Liechti N."/>
            <person name="Schurch N."/>
            <person name="Bruggmann R."/>
            <person name="Wittwer M."/>
        </authorList>
    </citation>
    <scope>NUCLEOTIDE SEQUENCE [LARGE SCALE GENOMIC DNA]</scope>
    <source>
        <strain evidence="7 8">ATCC 30894</strain>
    </source>
</reference>
<dbReference type="Proteomes" id="UP000444721">
    <property type="component" value="Unassembled WGS sequence"/>
</dbReference>
<keyword evidence="8" id="KW-1185">Reference proteome</keyword>
<dbReference type="GO" id="GO:0030041">
    <property type="term" value="P:actin filament polymerization"/>
    <property type="evidence" value="ECO:0007669"/>
    <property type="project" value="UniProtKB-UniRule"/>
</dbReference>
<keyword evidence="5 6" id="KW-0206">Cytoskeleton</keyword>
<gene>
    <name evidence="7" type="ORF">FDP41_005514</name>
</gene>
<dbReference type="Pfam" id="PF05856">
    <property type="entry name" value="ARPC4"/>
    <property type="match status" value="1"/>
</dbReference>
<accession>A0A6A5BNJ8</accession>
<name>A0A6A5BNJ8_NAEFO</name>
<evidence type="ECO:0000256" key="1">
    <source>
        <dbReference type="ARBA" id="ARBA00004245"/>
    </source>
</evidence>
<comment type="similarity">
    <text evidence="2 6">Belongs to the ARPC4 family.</text>
</comment>
<dbReference type="OMA" id="EAYLGEF"/>
<dbReference type="OrthoDB" id="336240at2759"/>
<evidence type="ECO:0000256" key="2">
    <source>
        <dbReference type="ARBA" id="ARBA00005919"/>
    </source>
</evidence>
<dbReference type="PANTHER" id="PTHR22629:SF0">
    <property type="entry name" value="ACTIN-RELATED PROTEIN 2_3 COMPLEX SUBUNIT 4"/>
    <property type="match status" value="1"/>
</dbReference>
<dbReference type="GO" id="GO:0034314">
    <property type="term" value="P:Arp2/3 complex-mediated actin nucleation"/>
    <property type="evidence" value="ECO:0007669"/>
    <property type="project" value="UniProtKB-UniRule"/>
</dbReference>